<feature type="signal peptide" evidence="1">
    <location>
        <begin position="1"/>
        <end position="20"/>
    </location>
</feature>
<reference evidence="2 3" key="1">
    <citation type="journal article" date="2014" name="BMC Genomics">
        <title>Comparative genomics of Bradyrhizobium japonicum CPAC 15 and Bradyrhizobium diazoefficiens CPAC 7: elite model strains for understanding symbiotic performance with soybean.</title>
        <authorList>
            <person name="Siqueira A.F."/>
            <person name="Ormeno-Orrillo E."/>
            <person name="Souza R.C."/>
            <person name="Rodrigues E.P."/>
            <person name="Almeida L.G."/>
            <person name="Barcellos F.G."/>
            <person name="Batista J.S."/>
            <person name="Nakatami A.S."/>
            <person name="Martinez-Romero E."/>
            <person name="Vasconcelos A.T."/>
            <person name="Hungria M."/>
        </authorList>
    </citation>
    <scope>NUCLEOTIDE SEQUENCE [LARGE SCALE GENOMIC DNA]</scope>
    <source>
        <strain evidence="2 3">SEMIA 5080</strain>
    </source>
</reference>
<organism evidence="2 3">
    <name type="scientific">Bradyrhizobium diazoefficiens SEMIA 5080</name>
    <dbReference type="NCBI Taxonomy" id="754504"/>
    <lineage>
        <taxon>Bacteria</taxon>
        <taxon>Pseudomonadati</taxon>
        <taxon>Pseudomonadota</taxon>
        <taxon>Alphaproteobacteria</taxon>
        <taxon>Hyphomicrobiales</taxon>
        <taxon>Nitrobacteraceae</taxon>
        <taxon>Bradyrhizobium</taxon>
    </lineage>
</organism>
<dbReference type="EMBL" id="ADOU02000004">
    <property type="protein sequence ID" value="KGJ71068.1"/>
    <property type="molecule type" value="Genomic_DNA"/>
</dbReference>
<keyword evidence="1" id="KW-0732">Signal</keyword>
<gene>
    <name evidence="2" type="ORF">BJA5080_06289</name>
</gene>
<dbReference type="Proteomes" id="UP000024900">
    <property type="component" value="Unassembled WGS sequence"/>
</dbReference>
<dbReference type="RefSeq" id="WP_131234252.1">
    <property type="nucleotide sequence ID" value="NZ_ADOU02000004.1"/>
</dbReference>
<comment type="caution">
    <text evidence="2">The sequence shown here is derived from an EMBL/GenBank/DDBJ whole genome shotgun (WGS) entry which is preliminary data.</text>
</comment>
<dbReference type="AlphaFoldDB" id="A0A837CQ23"/>
<feature type="chain" id="PRO_5032719621" evidence="1">
    <location>
        <begin position="21"/>
        <end position="586"/>
    </location>
</feature>
<proteinExistence type="predicted"/>
<accession>A0A837CQ23</accession>
<evidence type="ECO:0000313" key="2">
    <source>
        <dbReference type="EMBL" id="KGJ71068.1"/>
    </source>
</evidence>
<protein>
    <submittedName>
        <fullName evidence="2">Uncharacterized protein</fullName>
    </submittedName>
</protein>
<evidence type="ECO:0000256" key="1">
    <source>
        <dbReference type="SAM" id="SignalP"/>
    </source>
</evidence>
<evidence type="ECO:0000313" key="3">
    <source>
        <dbReference type="Proteomes" id="UP000024900"/>
    </source>
</evidence>
<sequence length="586" mass="64848">MRKGAIAFTITIASHFTASAQAPSSNVNSSGNPGIYKLMDARLPDTPKYSIAVESLAGAQVGLYEDPDTAKKRFFIMPFLLPDWNALKQTITSNCPSAQDTPVAVALPLEFFRETVRDEVAKAASRISGTQIQREQIWMYPYAWMYVEVNAADKAYPRRIVAQYPTTAKDFAVKERALRITPPEPVVATFTASCDELRRMYDTKDISGKFYAPYTEMKKNIFSVTYRDFEGSESFRSIVREESASGDQAVRSTASAGGFGFNFSSFGGGAKKSDAETRVVDTRKRFVSSNLVADAAKTFAKTLNVVSRREFESKGYDLAALAEELRNFVIKNSRATAARIERLDNNTWQLVTPEITRTITNDQMKQVVTSSDKYNIEFGQKTSIGCASGDKKDGEDKKDGAAGANPYCVSVDKNTKFADDNQITWDKQGETWIPTSVVLYAVSAEQISDSVDFQIVDSLAAESGILQTELQPVVKQHILPADLKQLMDEGFQDRVKPLLAQQAKAMEDSLTKLKSGMKVSTQQICTGEYDGPCSPYRRFDPRDWPMTRIGPAVCPKGASYFPTQLRVTSGGCCGYAWYNITCVAFE</sequence>
<name>A0A837CQ23_9BRAD</name>